<dbReference type="GO" id="GO:0051537">
    <property type="term" value="F:2 iron, 2 sulfur cluster binding"/>
    <property type="evidence" value="ECO:0007669"/>
    <property type="project" value="InterPro"/>
</dbReference>
<dbReference type="Pfam" id="PF00941">
    <property type="entry name" value="FAD_binding_5"/>
    <property type="match status" value="1"/>
</dbReference>
<keyword evidence="2" id="KW-0479">Metal-binding</keyword>
<keyword evidence="5" id="KW-0408">Iron</keyword>
<evidence type="ECO:0000259" key="8">
    <source>
        <dbReference type="PROSITE" id="PS51387"/>
    </source>
</evidence>
<feature type="domain" description="FAD-binding PCMH-type" evidence="8">
    <location>
        <begin position="175"/>
        <end position="352"/>
    </location>
</feature>
<dbReference type="InterPro" id="IPR001041">
    <property type="entry name" value="2Fe-2S_ferredoxin-type"/>
</dbReference>
<evidence type="ECO:0000256" key="1">
    <source>
        <dbReference type="ARBA" id="ARBA00022630"/>
    </source>
</evidence>
<feature type="compositionally biased region" description="Polar residues" evidence="6">
    <location>
        <begin position="1"/>
        <end position="13"/>
    </location>
</feature>
<dbReference type="PANTHER" id="PTHR45444">
    <property type="entry name" value="XANTHINE DEHYDROGENASE"/>
    <property type="match status" value="1"/>
</dbReference>
<dbReference type="Pfam" id="PF00111">
    <property type="entry name" value="Fer2"/>
    <property type="match status" value="1"/>
</dbReference>
<evidence type="ECO:0000259" key="7">
    <source>
        <dbReference type="PROSITE" id="PS51085"/>
    </source>
</evidence>
<dbReference type="GO" id="GO:0016491">
    <property type="term" value="F:oxidoreductase activity"/>
    <property type="evidence" value="ECO:0007669"/>
    <property type="project" value="UniProtKB-KW"/>
</dbReference>
<dbReference type="PROSITE" id="PS51085">
    <property type="entry name" value="2FE2S_FER_2"/>
    <property type="match status" value="1"/>
</dbReference>
<gene>
    <name evidence="9" type="ORF">CR165_18815</name>
</gene>
<dbReference type="EMBL" id="PDOA01000016">
    <property type="protein sequence ID" value="PWC27339.1"/>
    <property type="molecule type" value="Genomic_DNA"/>
</dbReference>
<proteinExistence type="predicted"/>
<dbReference type="InterPro" id="IPR016167">
    <property type="entry name" value="FAD-bd_PCMH_sub1"/>
</dbReference>
<dbReference type="InterPro" id="IPR006058">
    <property type="entry name" value="2Fe2S_fd_BS"/>
</dbReference>
<feature type="region of interest" description="Disordered" evidence="6">
    <location>
        <begin position="1"/>
        <end position="21"/>
    </location>
</feature>
<dbReference type="InterPro" id="IPR016208">
    <property type="entry name" value="Ald_Oxase/xanthine_DH-like"/>
</dbReference>
<reference evidence="10" key="1">
    <citation type="submission" date="2017-10" db="EMBL/GenBank/DDBJ databases">
        <authorList>
            <person name="Toshchakov S.V."/>
            <person name="Goeva M.A."/>
        </authorList>
    </citation>
    <scope>NUCLEOTIDE SEQUENCE [LARGE SCALE GENOMIC DNA]</scope>
    <source>
        <strain evidence="10">JR1/69-1-13</strain>
    </source>
</reference>
<sequence>MSSRIALTLNGQPRTLPADTPPGMTLLDWLRGPAPRGAGLTGTKEGCAEGDCGACTVVIEAADGARTPVNACLALLGQMHGRALRTVEGLVAADGAPHPVQRAMAENDATQCGFCTPGIVMSAWAHSRCGGAAHEALAGNLCRCTGYRPILGVFAALEDDGAPAAPAPALEGGSEFAVPGQVFHAPATLEAALTLRAAHPEAWLLAGGTDLGLRVSEHRERPARILSLGAVPELAETRLAPGLLTVGAALPYARLLDLLARAPEMAPLAAHLRRLGSRQIRGLGTLGGNLGTASPIGDTLPPLLALGVRVVLGSARAGERVLDLAEFITGYRQTALAADEIILRVEIPRPPEGAVFACEKLSKRHDQDISAVAAGFLLRLEGGVVAEARLAFGGMAATVARAPRAEAALAGQPVTEEAFARAAQALAEDFAPLSDWRAGAEYRLHSAQGLLRRLHWRIARPDLALEVQA</sequence>
<dbReference type="InterPro" id="IPR036884">
    <property type="entry name" value="2Fe-2S-bd_dom_sf"/>
</dbReference>
<dbReference type="Gene3D" id="3.10.20.30">
    <property type="match status" value="1"/>
</dbReference>
<name>A0A2U1V0B4_9PROT</name>
<dbReference type="PANTHER" id="PTHR45444:SF3">
    <property type="entry name" value="XANTHINE DEHYDROGENASE"/>
    <property type="match status" value="1"/>
</dbReference>
<keyword evidence="4" id="KW-0560">Oxidoreductase</keyword>
<dbReference type="Gene3D" id="3.30.43.10">
    <property type="entry name" value="Uridine Diphospho-n-acetylenolpyruvylglucosamine Reductase, domain 2"/>
    <property type="match status" value="1"/>
</dbReference>
<dbReference type="InterPro" id="IPR012175">
    <property type="entry name" value="Xanth_DH_ssu_bac"/>
</dbReference>
<evidence type="ECO:0000313" key="10">
    <source>
        <dbReference type="Proteomes" id="UP000245048"/>
    </source>
</evidence>
<dbReference type="AlphaFoldDB" id="A0A2U1V0B4"/>
<keyword evidence="10" id="KW-1185">Reference proteome</keyword>
<dbReference type="PROSITE" id="PS51387">
    <property type="entry name" value="FAD_PCMH"/>
    <property type="match status" value="1"/>
</dbReference>
<keyword evidence="1" id="KW-0285">Flavoprotein</keyword>
<dbReference type="InterPro" id="IPR012675">
    <property type="entry name" value="Beta-grasp_dom_sf"/>
</dbReference>
<evidence type="ECO:0000256" key="4">
    <source>
        <dbReference type="ARBA" id="ARBA00023002"/>
    </source>
</evidence>
<feature type="domain" description="2Fe-2S ferredoxin-type" evidence="7">
    <location>
        <begin position="3"/>
        <end position="90"/>
    </location>
</feature>
<dbReference type="InterPro" id="IPR036683">
    <property type="entry name" value="CO_DH_flav_C_dom_sf"/>
</dbReference>
<dbReference type="SUPFAM" id="SSF56176">
    <property type="entry name" value="FAD-binding/transporter-associated domain-like"/>
    <property type="match status" value="1"/>
</dbReference>
<dbReference type="CDD" id="cd00207">
    <property type="entry name" value="fer2"/>
    <property type="match status" value="1"/>
</dbReference>
<dbReference type="SUPFAM" id="SSF55447">
    <property type="entry name" value="CO dehydrogenase flavoprotein C-terminal domain-like"/>
    <property type="match status" value="1"/>
</dbReference>
<dbReference type="Pfam" id="PF01799">
    <property type="entry name" value="Fer2_2"/>
    <property type="match status" value="1"/>
</dbReference>
<evidence type="ECO:0000256" key="3">
    <source>
        <dbReference type="ARBA" id="ARBA00022827"/>
    </source>
</evidence>
<comment type="caution">
    <text evidence="9">The sequence shown here is derived from an EMBL/GenBank/DDBJ whole genome shotgun (WGS) entry which is preliminary data.</text>
</comment>
<dbReference type="GO" id="GO:0071949">
    <property type="term" value="F:FAD binding"/>
    <property type="evidence" value="ECO:0007669"/>
    <property type="project" value="InterPro"/>
</dbReference>
<dbReference type="Gene3D" id="1.10.150.120">
    <property type="entry name" value="[2Fe-2S]-binding domain"/>
    <property type="match status" value="1"/>
</dbReference>
<dbReference type="Gene3D" id="3.30.390.50">
    <property type="entry name" value="CO dehydrogenase flavoprotein, C-terminal domain"/>
    <property type="match status" value="1"/>
</dbReference>
<evidence type="ECO:0000313" key="9">
    <source>
        <dbReference type="EMBL" id="PWC27339.1"/>
    </source>
</evidence>
<dbReference type="InterPro" id="IPR002346">
    <property type="entry name" value="Mopterin_DH_FAD-bd"/>
</dbReference>
<dbReference type="Pfam" id="PF03450">
    <property type="entry name" value="CO_deh_flav_C"/>
    <property type="match status" value="1"/>
</dbReference>
<organism evidence="9 10">
    <name type="scientific">Teichococcus aestuarii</name>
    <dbReference type="NCBI Taxonomy" id="568898"/>
    <lineage>
        <taxon>Bacteria</taxon>
        <taxon>Pseudomonadati</taxon>
        <taxon>Pseudomonadota</taxon>
        <taxon>Alphaproteobacteria</taxon>
        <taxon>Acetobacterales</taxon>
        <taxon>Roseomonadaceae</taxon>
        <taxon>Roseomonas</taxon>
    </lineage>
</organism>
<dbReference type="InterPro" id="IPR036318">
    <property type="entry name" value="FAD-bd_PCMH-like_sf"/>
</dbReference>
<evidence type="ECO:0000256" key="2">
    <source>
        <dbReference type="ARBA" id="ARBA00022723"/>
    </source>
</evidence>
<dbReference type="Gene3D" id="3.30.465.10">
    <property type="match status" value="1"/>
</dbReference>
<evidence type="ECO:0000256" key="5">
    <source>
        <dbReference type="ARBA" id="ARBA00023004"/>
    </source>
</evidence>
<dbReference type="SMART" id="SM01092">
    <property type="entry name" value="CO_deh_flav_C"/>
    <property type="match status" value="1"/>
</dbReference>
<dbReference type="InterPro" id="IPR016169">
    <property type="entry name" value="FAD-bd_PCMH_sub2"/>
</dbReference>
<dbReference type="OrthoDB" id="9792018at2"/>
<dbReference type="SUPFAM" id="SSF54292">
    <property type="entry name" value="2Fe-2S ferredoxin-like"/>
    <property type="match status" value="1"/>
</dbReference>
<dbReference type="PIRSF" id="PIRSF036557">
    <property type="entry name" value="XdhA_RC"/>
    <property type="match status" value="1"/>
</dbReference>
<dbReference type="InterPro" id="IPR005107">
    <property type="entry name" value="CO_DH_flav_C"/>
</dbReference>
<keyword evidence="3" id="KW-0274">FAD</keyword>
<accession>A0A2U1V0B4</accession>
<dbReference type="InterPro" id="IPR036010">
    <property type="entry name" value="2Fe-2S_ferredoxin-like_sf"/>
</dbReference>
<dbReference type="InterPro" id="IPR016166">
    <property type="entry name" value="FAD-bd_PCMH"/>
</dbReference>
<protein>
    <submittedName>
        <fullName evidence="9">Xanthine dehydrogenase</fullName>
    </submittedName>
</protein>
<dbReference type="InterPro" id="IPR002888">
    <property type="entry name" value="2Fe-2S-bd"/>
</dbReference>
<evidence type="ECO:0000256" key="6">
    <source>
        <dbReference type="SAM" id="MobiDB-lite"/>
    </source>
</evidence>
<dbReference type="GO" id="GO:0005506">
    <property type="term" value="F:iron ion binding"/>
    <property type="evidence" value="ECO:0007669"/>
    <property type="project" value="InterPro"/>
</dbReference>
<dbReference type="PROSITE" id="PS00197">
    <property type="entry name" value="2FE2S_FER_1"/>
    <property type="match status" value="1"/>
</dbReference>
<dbReference type="SUPFAM" id="SSF47741">
    <property type="entry name" value="CO dehydrogenase ISP C-domain like"/>
    <property type="match status" value="1"/>
</dbReference>
<dbReference type="Proteomes" id="UP000245048">
    <property type="component" value="Unassembled WGS sequence"/>
</dbReference>